<proteinExistence type="predicted"/>
<dbReference type="InterPro" id="IPR007630">
    <property type="entry name" value="RNA_pol_sigma70_r4"/>
</dbReference>
<name>A0A367YRR3_9ACTN</name>
<dbReference type="PROSITE" id="PS51674">
    <property type="entry name" value="4FE4S_WBL"/>
    <property type="match status" value="1"/>
</dbReference>
<dbReference type="RefSeq" id="WP_114127724.1">
    <property type="nucleotide sequence ID" value="NZ_QOUI01000011.1"/>
</dbReference>
<dbReference type="AlphaFoldDB" id="A0A367YRR3"/>
<dbReference type="EMBL" id="QOUI01000011">
    <property type="protein sequence ID" value="RCK68437.1"/>
    <property type="molecule type" value="Genomic_DNA"/>
</dbReference>
<feature type="domain" description="4Fe-4S Wbl-type" evidence="1">
    <location>
        <begin position="10"/>
        <end position="83"/>
    </location>
</feature>
<evidence type="ECO:0000313" key="3">
    <source>
        <dbReference type="Proteomes" id="UP000252770"/>
    </source>
</evidence>
<keyword evidence="3" id="KW-1185">Reference proteome</keyword>
<comment type="caution">
    <text evidence="2">The sequence shown here is derived from an EMBL/GenBank/DDBJ whole genome shotgun (WGS) entry which is preliminary data.</text>
</comment>
<dbReference type="InterPro" id="IPR036388">
    <property type="entry name" value="WH-like_DNA-bd_sf"/>
</dbReference>
<protein>
    <submittedName>
        <fullName evidence="2">Transcription factor WhiB</fullName>
    </submittedName>
</protein>
<dbReference type="Proteomes" id="UP000252770">
    <property type="component" value="Unassembled WGS sequence"/>
</dbReference>
<dbReference type="Gene3D" id="1.10.10.10">
    <property type="entry name" value="Winged helix-like DNA-binding domain superfamily/Winged helix DNA-binding domain"/>
    <property type="match status" value="1"/>
</dbReference>
<accession>A0A367YRR3</accession>
<dbReference type="InterPro" id="IPR034768">
    <property type="entry name" value="4FE4S_WBL"/>
</dbReference>
<gene>
    <name evidence="2" type="ORF">DT076_16095</name>
</gene>
<evidence type="ECO:0000259" key="1">
    <source>
        <dbReference type="PROSITE" id="PS51674"/>
    </source>
</evidence>
<dbReference type="GO" id="GO:0003700">
    <property type="term" value="F:DNA-binding transcription factor activity"/>
    <property type="evidence" value="ECO:0007669"/>
    <property type="project" value="InterPro"/>
</dbReference>
<dbReference type="Pfam" id="PF02467">
    <property type="entry name" value="Whib"/>
    <property type="match status" value="1"/>
</dbReference>
<organism evidence="2 3">
    <name type="scientific">Desertihabitans brevis</name>
    <dbReference type="NCBI Taxonomy" id="2268447"/>
    <lineage>
        <taxon>Bacteria</taxon>
        <taxon>Bacillati</taxon>
        <taxon>Actinomycetota</taxon>
        <taxon>Actinomycetes</taxon>
        <taxon>Propionibacteriales</taxon>
        <taxon>Propionibacteriaceae</taxon>
        <taxon>Desertihabitans</taxon>
    </lineage>
</organism>
<dbReference type="Pfam" id="PF04545">
    <property type="entry name" value="Sigma70_r4"/>
    <property type="match status" value="1"/>
</dbReference>
<evidence type="ECO:0000313" key="2">
    <source>
        <dbReference type="EMBL" id="RCK68437.1"/>
    </source>
</evidence>
<dbReference type="GO" id="GO:0006352">
    <property type="term" value="P:DNA-templated transcription initiation"/>
    <property type="evidence" value="ECO:0007669"/>
    <property type="project" value="InterPro"/>
</dbReference>
<reference evidence="2 3" key="1">
    <citation type="submission" date="2018-07" db="EMBL/GenBank/DDBJ databases">
        <title>Desertimonas flava gen. nov. sp. nov.</title>
        <authorList>
            <person name="Liu S."/>
        </authorList>
    </citation>
    <scope>NUCLEOTIDE SEQUENCE [LARGE SCALE GENOMIC DNA]</scope>
    <source>
        <strain evidence="2 3">16Sb5-5</strain>
    </source>
</reference>
<sequence length="185" mass="19979">MTDRAADRPSCIEFADLYQHPVLDEGLPAGASGDDRRQAAMMVRKAENVCQGCPLLTSCLYDAVVKHDVSGYVAQTTPRQRAEIRRRLGVTVTPEDLDTLAGVTAAGRQVDHDEVVRLRRANPDESLETLAHRLGCSLSTVKRHLRRARAAASAAPAPAPRVPTPDEVVAVAREVVSGQRPRVAA</sequence>